<evidence type="ECO:0000259" key="1">
    <source>
        <dbReference type="Pfam" id="PF26345"/>
    </source>
</evidence>
<proteinExistence type="predicted"/>
<gene>
    <name evidence="2" type="ORF">ACFFH7_24920</name>
</gene>
<name>A0ABV6MY40_9PSEU</name>
<dbReference type="Proteomes" id="UP001589810">
    <property type="component" value="Unassembled WGS sequence"/>
</dbReference>
<dbReference type="EMBL" id="JBHLUD010000008">
    <property type="protein sequence ID" value="MFC0544771.1"/>
    <property type="molecule type" value="Genomic_DNA"/>
</dbReference>
<evidence type="ECO:0000313" key="3">
    <source>
        <dbReference type="Proteomes" id="UP001589810"/>
    </source>
</evidence>
<dbReference type="RefSeq" id="WP_273936486.1">
    <property type="nucleotide sequence ID" value="NZ_CP097263.1"/>
</dbReference>
<feature type="domain" description="ScoMcrA-like N-terminal head" evidence="1">
    <location>
        <begin position="1"/>
        <end position="68"/>
    </location>
</feature>
<keyword evidence="3" id="KW-1185">Reference proteome</keyword>
<sequence>MAEFDELGRDGFLRKYGFGKAKSYFLDVDEKLYDAKAIARVALDPTADLSDSDETVAQRFLALGFTVRHFPVRPWTREEIILACVIVAANNWLQPSGGERDPRVIELSELLQAPEFHPVEEHGPDFRNANSVARKMADIATSHPDYTGKPTRGNRLDAVVAQEFIDNPMKILAEARALRAKLLGLRPEQVKNPDLADRIASPLVFDMPVEAHRTRTFPVRGTTKRNANRVEAELMKRYREWRAADQHNVIAKGILLPGETRPLRVDLYDVDRSELIEAKGSVDREYVRLALGQVLDYSRYVAHEHLAVLLPTLPKTDLVELLSSHNIRCIYETAEGEFASN</sequence>
<evidence type="ECO:0000313" key="2">
    <source>
        <dbReference type="EMBL" id="MFC0544771.1"/>
    </source>
</evidence>
<protein>
    <recommendedName>
        <fullName evidence="1">ScoMcrA-like N-terminal head domain-containing protein</fullName>
    </recommendedName>
</protein>
<dbReference type="Pfam" id="PF26345">
    <property type="entry name" value="ScoMcrA_N"/>
    <property type="match status" value="1"/>
</dbReference>
<reference evidence="2 3" key="1">
    <citation type="submission" date="2024-09" db="EMBL/GenBank/DDBJ databases">
        <authorList>
            <person name="Sun Q."/>
            <person name="Mori K."/>
        </authorList>
    </citation>
    <scope>NUCLEOTIDE SEQUENCE [LARGE SCALE GENOMIC DNA]</scope>
    <source>
        <strain evidence="2 3">TBRC 1432</strain>
    </source>
</reference>
<comment type="caution">
    <text evidence="2">The sequence shown here is derived from an EMBL/GenBank/DDBJ whole genome shotgun (WGS) entry which is preliminary data.</text>
</comment>
<accession>A0ABV6MY40</accession>
<organism evidence="2 3">
    <name type="scientific">Kutzneria chonburiensis</name>
    <dbReference type="NCBI Taxonomy" id="1483604"/>
    <lineage>
        <taxon>Bacteria</taxon>
        <taxon>Bacillati</taxon>
        <taxon>Actinomycetota</taxon>
        <taxon>Actinomycetes</taxon>
        <taxon>Pseudonocardiales</taxon>
        <taxon>Pseudonocardiaceae</taxon>
        <taxon>Kutzneria</taxon>
    </lineage>
</organism>
<dbReference type="InterPro" id="IPR058807">
    <property type="entry name" value="ScoMcrA_N"/>
</dbReference>